<gene>
    <name evidence="1" type="ORF">Pla52n_24520</name>
</gene>
<sequence length="157" mass="17082">MPRAKDLAEYGLDADEIEEIQSAFDAKPRNSGGPVSTEVERLVTAFDCSAVAIGIVRFDSGVVPTQGGVRFGFCEADPLVVDHERKIWMLHHDSPEVAPMACAESSEQFLDALLFAAEAIVNRVKWKGRGLEIVHQCSERAGSATCRDFFRSVVGGL</sequence>
<proteinExistence type="predicted"/>
<evidence type="ECO:0000313" key="2">
    <source>
        <dbReference type="Proteomes" id="UP000320176"/>
    </source>
</evidence>
<name>A0A5C6AZ59_9BACT</name>
<protein>
    <submittedName>
        <fullName evidence="1">Uncharacterized protein</fullName>
    </submittedName>
</protein>
<dbReference type="EMBL" id="SJPN01000003">
    <property type="protein sequence ID" value="TWU04412.1"/>
    <property type="molecule type" value="Genomic_DNA"/>
</dbReference>
<dbReference type="AlphaFoldDB" id="A0A5C6AZ59"/>
<evidence type="ECO:0000313" key="1">
    <source>
        <dbReference type="EMBL" id="TWU04412.1"/>
    </source>
</evidence>
<dbReference type="Proteomes" id="UP000320176">
    <property type="component" value="Unassembled WGS sequence"/>
</dbReference>
<reference evidence="1 2" key="1">
    <citation type="submission" date="2019-02" db="EMBL/GenBank/DDBJ databases">
        <title>Deep-cultivation of Planctomycetes and their phenomic and genomic characterization uncovers novel biology.</title>
        <authorList>
            <person name="Wiegand S."/>
            <person name="Jogler M."/>
            <person name="Boedeker C."/>
            <person name="Pinto D."/>
            <person name="Vollmers J."/>
            <person name="Rivas-Marin E."/>
            <person name="Kohn T."/>
            <person name="Peeters S.H."/>
            <person name="Heuer A."/>
            <person name="Rast P."/>
            <person name="Oberbeckmann S."/>
            <person name="Bunk B."/>
            <person name="Jeske O."/>
            <person name="Meyerdierks A."/>
            <person name="Storesund J.E."/>
            <person name="Kallscheuer N."/>
            <person name="Luecker S."/>
            <person name="Lage O.M."/>
            <person name="Pohl T."/>
            <person name="Merkel B.J."/>
            <person name="Hornburger P."/>
            <person name="Mueller R.-W."/>
            <person name="Bruemmer F."/>
            <person name="Labrenz M."/>
            <person name="Spormann A.M."/>
            <person name="Op Den Camp H."/>
            <person name="Overmann J."/>
            <person name="Amann R."/>
            <person name="Jetten M.S.M."/>
            <person name="Mascher T."/>
            <person name="Medema M.H."/>
            <person name="Devos D.P."/>
            <person name="Kaster A.-K."/>
            <person name="Ovreas L."/>
            <person name="Rohde M."/>
            <person name="Galperin M.Y."/>
            <person name="Jogler C."/>
        </authorList>
    </citation>
    <scope>NUCLEOTIDE SEQUENCE [LARGE SCALE GENOMIC DNA]</scope>
    <source>
        <strain evidence="1 2">Pla52n</strain>
    </source>
</reference>
<organism evidence="1 2">
    <name type="scientific">Stieleria varia</name>
    <dbReference type="NCBI Taxonomy" id="2528005"/>
    <lineage>
        <taxon>Bacteria</taxon>
        <taxon>Pseudomonadati</taxon>
        <taxon>Planctomycetota</taxon>
        <taxon>Planctomycetia</taxon>
        <taxon>Pirellulales</taxon>
        <taxon>Pirellulaceae</taxon>
        <taxon>Stieleria</taxon>
    </lineage>
</organism>
<accession>A0A5C6AZ59</accession>
<comment type="caution">
    <text evidence="1">The sequence shown here is derived from an EMBL/GenBank/DDBJ whole genome shotgun (WGS) entry which is preliminary data.</text>
</comment>
<keyword evidence="2" id="KW-1185">Reference proteome</keyword>